<evidence type="ECO:0000259" key="3">
    <source>
        <dbReference type="Pfam" id="PF25597"/>
    </source>
</evidence>
<gene>
    <name evidence="4" type="ORF">Tci_027668</name>
</gene>
<feature type="compositionally biased region" description="Basic and acidic residues" evidence="2">
    <location>
        <begin position="412"/>
        <end position="423"/>
    </location>
</feature>
<feature type="coiled-coil region" evidence="1">
    <location>
        <begin position="73"/>
        <end position="100"/>
    </location>
</feature>
<dbReference type="InterPro" id="IPR057670">
    <property type="entry name" value="SH3_retrovirus"/>
</dbReference>
<dbReference type="Pfam" id="PF25597">
    <property type="entry name" value="SH3_retrovirus"/>
    <property type="match status" value="1"/>
</dbReference>
<feature type="compositionally biased region" description="Basic and acidic residues" evidence="2">
    <location>
        <begin position="765"/>
        <end position="778"/>
    </location>
</feature>
<feature type="compositionally biased region" description="Polar residues" evidence="2">
    <location>
        <begin position="798"/>
        <end position="811"/>
    </location>
</feature>
<keyword evidence="1" id="KW-0175">Coiled coil</keyword>
<reference evidence="4" key="1">
    <citation type="journal article" date="2019" name="Sci. Rep.">
        <title>Draft genome of Tanacetum cinerariifolium, the natural source of mosquito coil.</title>
        <authorList>
            <person name="Yamashiro T."/>
            <person name="Shiraishi A."/>
            <person name="Satake H."/>
            <person name="Nakayama K."/>
        </authorList>
    </citation>
    <scope>NUCLEOTIDE SEQUENCE</scope>
</reference>
<feature type="region of interest" description="Disordered" evidence="2">
    <location>
        <begin position="391"/>
        <end position="423"/>
    </location>
</feature>
<evidence type="ECO:0000313" key="4">
    <source>
        <dbReference type="EMBL" id="GEU55690.1"/>
    </source>
</evidence>
<sequence length="875" mass="97192">MRIEQYFLMTNYFLWEVILNGDSPIPTRVVDGVVQLVAPTTAEQRLAKKIELKAQGTLLMDLPDKHQLKFNTHKDAKSLMEAIEKRLQKLINQLEILGESLSQEYINLKFLRSLPTEWRTHTLIWRNKTDLEDQSLDDLFNNLKIYEAEVKSSSSTSPTTQNIAFVSSQNTDSTNESVSAVTSVFAASSKVPVSALPNVDNLSDVFIYSFFASQTNSPQLDNDDLKQIDADDLEEMDLKWQMSMLTIRAMRSPKDTRNKDTQRRNVPVETSTSNALVSQCDGVGRYDWSFQADEEPTNYALMAFTSSSSSSSDNEEAPCSKACYDNQVFNSTVFDCDELISSESDVSMHTSPVHDRHSAPIIEDWVSDSEDEFKGEPMPTQKASCFVQTSKHVKTPRPSVKPVEHPTPAKNLRKDIPKSGVGKEAKSVQQYVLLPLWSSGSKDPQNTDAAAFEVKEPESAVHVSQSSCDKTKKQFSNNSTNRVNAASTLVTAVGPNSTNITNTFSVVGPSNNVVSSSFELGGKYSFVDPSQYPNDPDMPALEDITYLDDEEDVAPQTKSMTRMVKEQGGLTQINDEDFHTCMFACFLYQEEPKRVHQALKDPSWIEAMQEELLQFKIQKVWVLVDLPKDPLGKFDGKANEGFLVGYSVSSKAFRVFNSRTIIVQEILHINFLENQPNVAGSGPTWLFDIDTVVIGNQPNSSASIQENLNACTVGKEANSVQQYVLLPLWSSDSKDPQNTDAAAFEVKELEYAVHVSPSSCNKTKKHDDKTKREAKGKSPVELSTGVRDLNDEFEEFSDNSTNRVNAASTPVTAVGPTSTNSTNTFSAASPSNNDVSLNFKLGGKSSFVDHSEYPDDQDMPALSLQTKQGHRENKP</sequence>
<feature type="region of interest" description="Disordered" evidence="2">
    <location>
        <begin position="757"/>
        <end position="875"/>
    </location>
</feature>
<proteinExistence type="predicted"/>
<protein>
    <submittedName>
        <fullName evidence="4">Ribonuclease H-like domain-containing protein</fullName>
    </submittedName>
</protein>
<feature type="region of interest" description="Disordered" evidence="2">
    <location>
        <begin position="252"/>
        <end position="273"/>
    </location>
</feature>
<comment type="caution">
    <text evidence="4">The sequence shown here is derived from an EMBL/GenBank/DDBJ whole genome shotgun (WGS) entry which is preliminary data.</text>
</comment>
<feature type="compositionally biased region" description="Low complexity" evidence="2">
    <location>
        <begin position="816"/>
        <end position="833"/>
    </location>
</feature>
<dbReference type="EMBL" id="BKCJ010003537">
    <property type="protein sequence ID" value="GEU55690.1"/>
    <property type="molecule type" value="Genomic_DNA"/>
</dbReference>
<feature type="domain" description="Retroviral polymerase SH3-like" evidence="3">
    <location>
        <begin position="620"/>
        <end position="675"/>
    </location>
</feature>
<organism evidence="4">
    <name type="scientific">Tanacetum cinerariifolium</name>
    <name type="common">Dalmatian daisy</name>
    <name type="synonym">Chrysanthemum cinerariifolium</name>
    <dbReference type="NCBI Taxonomy" id="118510"/>
    <lineage>
        <taxon>Eukaryota</taxon>
        <taxon>Viridiplantae</taxon>
        <taxon>Streptophyta</taxon>
        <taxon>Embryophyta</taxon>
        <taxon>Tracheophyta</taxon>
        <taxon>Spermatophyta</taxon>
        <taxon>Magnoliopsida</taxon>
        <taxon>eudicotyledons</taxon>
        <taxon>Gunneridae</taxon>
        <taxon>Pentapetalae</taxon>
        <taxon>asterids</taxon>
        <taxon>campanulids</taxon>
        <taxon>Asterales</taxon>
        <taxon>Asteraceae</taxon>
        <taxon>Asteroideae</taxon>
        <taxon>Anthemideae</taxon>
        <taxon>Anthemidinae</taxon>
        <taxon>Tanacetum</taxon>
    </lineage>
</organism>
<evidence type="ECO:0000256" key="1">
    <source>
        <dbReference type="SAM" id="Coils"/>
    </source>
</evidence>
<accession>A0A6L2L3N4</accession>
<feature type="compositionally biased region" description="Basic and acidic residues" evidence="2">
    <location>
        <begin position="252"/>
        <end position="263"/>
    </location>
</feature>
<dbReference type="AlphaFoldDB" id="A0A6L2L3N4"/>
<evidence type="ECO:0000256" key="2">
    <source>
        <dbReference type="SAM" id="MobiDB-lite"/>
    </source>
</evidence>
<name>A0A6L2L3N4_TANCI</name>
<dbReference type="Pfam" id="PF14223">
    <property type="entry name" value="Retrotran_gag_2"/>
    <property type="match status" value="1"/>
</dbReference>